<evidence type="ECO:0000313" key="3">
    <source>
        <dbReference type="EMBL" id="GBN69635.1"/>
    </source>
</evidence>
<dbReference type="Proteomes" id="UP000499080">
    <property type="component" value="Unassembled WGS sequence"/>
</dbReference>
<comment type="caution">
    <text evidence="2">The sequence shown here is derived from an EMBL/GenBank/DDBJ whole genome shotgun (WGS) entry which is preliminary data.</text>
</comment>
<evidence type="ECO:0000313" key="2">
    <source>
        <dbReference type="EMBL" id="GBN69577.1"/>
    </source>
</evidence>
<protein>
    <submittedName>
        <fullName evidence="2">Uncharacterized protein</fullName>
    </submittedName>
</protein>
<evidence type="ECO:0000256" key="1">
    <source>
        <dbReference type="SAM" id="MobiDB-lite"/>
    </source>
</evidence>
<accession>A0A4Y2R1N6</accession>
<evidence type="ECO:0000313" key="6">
    <source>
        <dbReference type="Proteomes" id="UP000499080"/>
    </source>
</evidence>
<dbReference type="EMBL" id="BGPR01015519">
    <property type="protein sequence ID" value="GBN69577.1"/>
    <property type="molecule type" value="Genomic_DNA"/>
</dbReference>
<feature type="region of interest" description="Disordered" evidence="1">
    <location>
        <begin position="1"/>
        <end position="24"/>
    </location>
</feature>
<evidence type="ECO:0000313" key="4">
    <source>
        <dbReference type="EMBL" id="GBN69918.1"/>
    </source>
</evidence>
<name>A0A4Y2R1N6_ARAVE</name>
<dbReference type="AlphaFoldDB" id="A0A4Y2R1N6"/>
<sequence length="75" mass="8160">MPDRSSNSSGETNQYMQRNVLGSSSSSLIVDAPIETGGDADLTKNVDATRESSVVQWTSRPERPPSVYGEHCLFL</sequence>
<keyword evidence="6" id="KW-1185">Reference proteome</keyword>
<proteinExistence type="predicted"/>
<dbReference type="EMBL" id="BGPR01015528">
    <property type="protein sequence ID" value="GBN69635.1"/>
    <property type="molecule type" value="Genomic_DNA"/>
</dbReference>
<evidence type="ECO:0000313" key="5">
    <source>
        <dbReference type="EMBL" id="GBN69923.1"/>
    </source>
</evidence>
<reference evidence="2 6" key="1">
    <citation type="journal article" date="2019" name="Sci. Rep.">
        <title>Orb-weaving spider Araneus ventricosus genome elucidates the spidroin gene catalogue.</title>
        <authorList>
            <person name="Kono N."/>
            <person name="Nakamura H."/>
            <person name="Ohtoshi R."/>
            <person name="Moran D.A.P."/>
            <person name="Shinohara A."/>
            <person name="Yoshida Y."/>
            <person name="Fujiwara M."/>
            <person name="Mori M."/>
            <person name="Tomita M."/>
            <person name="Arakawa K."/>
        </authorList>
    </citation>
    <scope>NUCLEOTIDE SEQUENCE [LARGE SCALE GENOMIC DNA]</scope>
</reference>
<dbReference type="EMBL" id="BGPR01015607">
    <property type="protein sequence ID" value="GBN69918.1"/>
    <property type="molecule type" value="Genomic_DNA"/>
</dbReference>
<organism evidence="2 6">
    <name type="scientific">Araneus ventricosus</name>
    <name type="common">Orbweaver spider</name>
    <name type="synonym">Epeira ventricosa</name>
    <dbReference type="NCBI Taxonomy" id="182803"/>
    <lineage>
        <taxon>Eukaryota</taxon>
        <taxon>Metazoa</taxon>
        <taxon>Ecdysozoa</taxon>
        <taxon>Arthropoda</taxon>
        <taxon>Chelicerata</taxon>
        <taxon>Arachnida</taxon>
        <taxon>Araneae</taxon>
        <taxon>Araneomorphae</taxon>
        <taxon>Entelegynae</taxon>
        <taxon>Araneoidea</taxon>
        <taxon>Araneidae</taxon>
        <taxon>Araneus</taxon>
    </lineage>
</organism>
<gene>
    <name evidence="5" type="ORF">AVEN_167868_1</name>
    <name evidence="3" type="ORF">AVEN_191648_1</name>
    <name evidence="2" type="ORF">AVEN_213753_1</name>
    <name evidence="4" type="ORF">AVEN_31826_1</name>
</gene>
<dbReference type="EMBL" id="BGPR01015608">
    <property type="protein sequence ID" value="GBN69923.1"/>
    <property type="molecule type" value="Genomic_DNA"/>
</dbReference>